<feature type="region of interest" description="Disordered" evidence="1">
    <location>
        <begin position="146"/>
        <end position="182"/>
    </location>
</feature>
<dbReference type="SUPFAM" id="SSF55961">
    <property type="entry name" value="Bet v1-like"/>
    <property type="match status" value="1"/>
</dbReference>
<keyword evidence="2" id="KW-1133">Transmembrane helix</keyword>
<feature type="transmembrane region" description="Helical" evidence="2">
    <location>
        <begin position="212"/>
        <end position="229"/>
    </location>
</feature>
<evidence type="ECO:0000313" key="4">
    <source>
        <dbReference type="Proteomes" id="UP001500618"/>
    </source>
</evidence>
<dbReference type="PANTHER" id="PTHR38588">
    <property type="entry name" value="BLL0334 PROTEIN"/>
    <property type="match status" value="1"/>
</dbReference>
<dbReference type="EMBL" id="BAAANY010000009">
    <property type="protein sequence ID" value="GAA1678121.1"/>
    <property type="molecule type" value="Genomic_DNA"/>
</dbReference>
<dbReference type="InterPro" id="IPR010419">
    <property type="entry name" value="CO_DH_gsu"/>
</dbReference>
<dbReference type="Proteomes" id="UP001500618">
    <property type="component" value="Unassembled WGS sequence"/>
</dbReference>
<proteinExistence type="predicted"/>
<dbReference type="InterPro" id="IPR023393">
    <property type="entry name" value="START-like_dom_sf"/>
</dbReference>
<name>A0ABP4SWA8_9ACTN</name>
<protein>
    <submittedName>
        <fullName evidence="3">SRPBCC family protein</fullName>
    </submittedName>
</protein>
<evidence type="ECO:0000256" key="2">
    <source>
        <dbReference type="SAM" id="Phobius"/>
    </source>
</evidence>
<gene>
    <name evidence="3" type="ORF">GCM10009765_29290</name>
</gene>
<dbReference type="Pfam" id="PF06240">
    <property type="entry name" value="COXG"/>
    <property type="match status" value="1"/>
</dbReference>
<keyword evidence="2" id="KW-0812">Transmembrane</keyword>
<keyword evidence="4" id="KW-1185">Reference proteome</keyword>
<feature type="compositionally biased region" description="Low complexity" evidence="1">
    <location>
        <begin position="156"/>
        <end position="178"/>
    </location>
</feature>
<dbReference type="RefSeq" id="WP_163567887.1">
    <property type="nucleotide sequence ID" value="NZ_BAAANY010000009.1"/>
</dbReference>
<dbReference type="PANTHER" id="PTHR38588:SF1">
    <property type="entry name" value="BLL0334 PROTEIN"/>
    <property type="match status" value="1"/>
</dbReference>
<organism evidence="3 4">
    <name type="scientific">Fodinicola feengrottensis</name>
    <dbReference type="NCBI Taxonomy" id="435914"/>
    <lineage>
        <taxon>Bacteria</taxon>
        <taxon>Bacillati</taxon>
        <taxon>Actinomycetota</taxon>
        <taxon>Actinomycetes</taxon>
        <taxon>Mycobacteriales</taxon>
        <taxon>Fodinicola</taxon>
    </lineage>
</organism>
<keyword evidence="2" id="KW-0472">Membrane</keyword>
<reference evidence="4" key="1">
    <citation type="journal article" date="2019" name="Int. J. Syst. Evol. Microbiol.">
        <title>The Global Catalogue of Microorganisms (GCM) 10K type strain sequencing project: providing services to taxonomists for standard genome sequencing and annotation.</title>
        <authorList>
            <consortium name="The Broad Institute Genomics Platform"/>
            <consortium name="The Broad Institute Genome Sequencing Center for Infectious Disease"/>
            <person name="Wu L."/>
            <person name="Ma J."/>
        </authorList>
    </citation>
    <scope>NUCLEOTIDE SEQUENCE [LARGE SCALE GENOMIC DNA]</scope>
    <source>
        <strain evidence="4">JCM 14718</strain>
    </source>
</reference>
<comment type="caution">
    <text evidence="3">The sequence shown here is derived from an EMBL/GenBank/DDBJ whole genome shotgun (WGS) entry which is preliminary data.</text>
</comment>
<evidence type="ECO:0000256" key="1">
    <source>
        <dbReference type="SAM" id="MobiDB-lite"/>
    </source>
</evidence>
<dbReference type="CDD" id="cd07823">
    <property type="entry name" value="SRPBCC_5"/>
    <property type="match status" value="1"/>
</dbReference>
<sequence length="237" mass="24665">MELEHEFSVPAPIDVVWKALTDPEKVAPCMPGATLTEVDGKSFAGNVKVKLGPISLLYKGTGEFVEIDDAAHKAVIKASGKDSKGNGTAAATITVTLTEDGKATKATSTTDLNVTGRPAQFGRGLIKDVSDRLLGQFADALAKRLGDEPAAPPPAASATKPAETAEPTAVAGPAETAESVPAVAPRRDFADEPMVEPIDLLGTAGGPLMQRLVPIVAVAGVALLIFVVVRRRRKRRV</sequence>
<dbReference type="Gene3D" id="3.30.530.20">
    <property type="match status" value="1"/>
</dbReference>
<evidence type="ECO:0000313" key="3">
    <source>
        <dbReference type="EMBL" id="GAA1678121.1"/>
    </source>
</evidence>
<accession>A0ABP4SWA8</accession>